<keyword evidence="10" id="KW-1185">Reference proteome</keyword>
<dbReference type="PIRSF" id="PIRSF037497">
    <property type="entry name" value="MreD_Clostridium/Treponema_prd"/>
    <property type="match status" value="1"/>
</dbReference>
<dbReference type="InterPro" id="IPR007227">
    <property type="entry name" value="Cell_shape_determining_MreD"/>
</dbReference>
<evidence type="ECO:0000256" key="3">
    <source>
        <dbReference type="ARBA" id="ARBA00022475"/>
    </source>
</evidence>
<dbReference type="Pfam" id="PF04093">
    <property type="entry name" value="MreD"/>
    <property type="match status" value="1"/>
</dbReference>
<reference evidence="9" key="1">
    <citation type="submission" date="2022-07" db="EMBL/GenBank/DDBJ databases">
        <title>Enhanced cultured diversity of the mouse gut microbiota enables custom-made synthetic communities.</title>
        <authorList>
            <person name="Afrizal A."/>
        </authorList>
    </citation>
    <scope>NUCLEOTIDE SEQUENCE</scope>
    <source>
        <strain evidence="9">DSM 28593</strain>
    </source>
</reference>
<evidence type="ECO:0000256" key="6">
    <source>
        <dbReference type="ARBA" id="ARBA00022989"/>
    </source>
</evidence>
<comment type="similarity">
    <text evidence="2">Belongs to the MreD family.</text>
</comment>
<comment type="subcellular location">
    <subcellularLocation>
        <location evidence="1">Cell membrane</location>
        <topology evidence="1">Multi-pass membrane protein</topology>
    </subcellularLocation>
</comment>
<evidence type="ECO:0000256" key="5">
    <source>
        <dbReference type="ARBA" id="ARBA00022960"/>
    </source>
</evidence>
<feature type="transmembrane region" description="Helical" evidence="8">
    <location>
        <begin position="52"/>
        <end position="84"/>
    </location>
</feature>
<evidence type="ECO:0000256" key="2">
    <source>
        <dbReference type="ARBA" id="ARBA00007776"/>
    </source>
</evidence>
<feature type="transmembrane region" description="Helical" evidence="8">
    <location>
        <begin position="128"/>
        <end position="152"/>
    </location>
</feature>
<keyword evidence="5" id="KW-0133">Cell shape</keyword>
<protein>
    <submittedName>
        <fullName evidence="9">Rod shape-determining protein MreD</fullName>
    </submittedName>
</protein>
<evidence type="ECO:0000256" key="7">
    <source>
        <dbReference type="ARBA" id="ARBA00023136"/>
    </source>
</evidence>
<dbReference type="EMBL" id="JANKAS010000015">
    <property type="protein sequence ID" value="MCR1899902.1"/>
    <property type="molecule type" value="Genomic_DNA"/>
</dbReference>
<evidence type="ECO:0000313" key="9">
    <source>
        <dbReference type="EMBL" id="MCR1899902.1"/>
    </source>
</evidence>
<sequence>MRLLILSLLLVIEIIIESTVFPFIKIGGGFPNLVLITIISFGLIYGKKEGIFLGLIGGLFSDILFGTVVGLYALPYMIIGYIMGIFNERVFKENKIIPFIFTIMGTLFFQGLFYLIQYLRGAGALYIGQIKSIATISLILNSIIIVIIYPYFLKLSNWHVIKEK</sequence>
<evidence type="ECO:0000256" key="4">
    <source>
        <dbReference type="ARBA" id="ARBA00022692"/>
    </source>
</evidence>
<keyword evidence="3" id="KW-1003">Cell membrane</keyword>
<gene>
    <name evidence="9" type="primary">mreD</name>
    <name evidence="9" type="ORF">NSA47_13060</name>
</gene>
<name>A0AAE3HHZ9_9FIRM</name>
<accession>A0AAE3HHZ9</accession>
<feature type="transmembrane region" description="Helical" evidence="8">
    <location>
        <begin position="26"/>
        <end position="45"/>
    </location>
</feature>
<keyword evidence="7 8" id="KW-0472">Membrane</keyword>
<keyword evidence="6 8" id="KW-1133">Transmembrane helix</keyword>
<keyword evidence="4 8" id="KW-0812">Transmembrane</keyword>
<comment type="caution">
    <text evidence="9">The sequence shown here is derived from an EMBL/GenBank/DDBJ whole genome shotgun (WGS) entry which is preliminary data.</text>
</comment>
<evidence type="ECO:0000313" key="10">
    <source>
        <dbReference type="Proteomes" id="UP001205748"/>
    </source>
</evidence>
<dbReference type="NCBIfam" id="TIGR03426">
    <property type="entry name" value="shape_MreD"/>
    <property type="match status" value="1"/>
</dbReference>
<evidence type="ECO:0000256" key="8">
    <source>
        <dbReference type="SAM" id="Phobius"/>
    </source>
</evidence>
<dbReference type="AlphaFoldDB" id="A0AAE3HHZ9"/>
<organism evidence="9 10">
    <name type="scientific">Irregularibacter muris</name>
    <dbReference type="NCBI Taxonomy" id="1796619"/>
    <lineage>
        <taxon>Bacteria</taxon>
        <taxon>Bacillati</taxon>
        <taxon>Bacillota</taxon>
        <taxon>Clostridia</taxon>
        <taxon>Eubacteriales</taxon>
        <taxon>Eubacteriaceae</taxon>
        <taxon>Irregularibacter</taxon>
    </lineage>
</organism>
<dbReference type="GO" id="GO:0005886">
    <property type="term" value="C:plasma membrane"/>
    <property type="evidence" value="ECO:0007669"/>
    <property type="project" value="UniProtKB-SubCell"/>
</dbReference>
<feature type="transmembrane region" description="Helical" evidence="8">
    <location>
        <begin position="96"/>
        <end position="116"/>
    </location>
</feature>
<dbReference type="GO" id="GO:0008360">
    <property type="term" value="P:regulation of cell shape"/>
    <property type="evidence" value="ECO:0007669"/>
    <property type="project" value="UniProtKB-KW"/>
</dbReference>
<dbReference type="InterPro" id="IPR017225">
    <property type="entry name" value="Cell_shape_determin_MreD_prd"/>
</dbReference>
<evidence type="ECO:0000256" key="1">
    <source>
        <dbReference type="ARBA" id="ARBA00004651"/>
    </source>
</evidence>
<dbReference type="RefSeq" id="WP_257532693.1">
    <property type="nucleotide sequence ID" value="NZ_JANKAS010000015.1"/>
</dbReference>
<proteinExistence type="inferred from homology"/>
<dbReference type="Gene3D" id="1.10.1760.20">
    <property type="match status" value="1"/>
</dbReference>
<dbReference type="Proteomes" id="UP001205748">
    <property type="component" value="Unassembled WGS sequence"/>
</dbReference>